<proteinExistence type="predicted"/>
<evidence type="ECO:0000313" key="3">
    <source>
        <dbReference type="EMBL" id="DAF50462.1"/>
    </source>
</evidence>
<keyword evidence="2" id="KW-0472">Membrane</keyword>
<evidence type="ECO:0000256" key="1">
    <source>
        <dbReference type="SAM" id="MobiDB-lite"/>
    </source>
</evidence>
<keyword evidence="2" id="KW-1133">Transmembrane helix</keyword>
<accession>A0A8S5SHM7</accession>
<feature type="region of interest" description="Disordered" evidence="1">
    <location>
        <begin position="1"/>
        <end position="24"/>
    </location>
</feature>
<evidence type="ECO:0000256" key="2">
    <source>
        <dbReference type="SAM" id="Phobius"/>
    </source>
</evidence>
<sequence length="192" mass="21316">MERNAVRPSRCSNPWESYPKKGREGVSLAEEKYYERLQDAWRAGRGDRSNQEIADAAGLAKSTVDYLFSVKSSDPKLSTAAAMSRELCTSMDRAFNVVSAGEKREETEIVLETKLRAAEREAERIGNTNIFLCVLVLAMAARIILFDLSCTDIGSFRGEWTFGAVLAMVCFSAAAVFAVCLAAHTAMRRWKK</sequence>
<keyword evidence="2" id="KW-0812">Transmembrane</keyword>
<name>A0A8S5SHM7_9CAUD</name>
<dbReference type="EMBL" id="BK032596">
    <property type="protein sequence ID" value="DAF50462.1"/>
    <property type="molecule type" value="Genomic_DNA"/>
</dbReference>
<feature type="transmembrane region" description="Helical" evidence="2">
    <location>
        <begin position="130"/>
        <end position="148"/>
    </location>
</feature>
<reference evidence="3" key="1">
    <citation type="journal article" date="2021" name="Proc. Natl. Acad. Sci. U.S.A.">
        <title>A Catalog of Tens of Thousands of Viruses from Human Metagenomes Reveals Hidden Associations with Chronic Diseases.</title>
        <authorList>
            <person name="Tisza M.J."/>
            <person name="Buck C.B."/>
        </authorList>
    </citation>
    <scope>NUCLEOTIDE SEQUENCE</scope>
    <source>
        <strain evidence="3">CtuIn11</strain>
    </source>
</reference>
<feature type="transmembrane region" description="Helical" evidence="2">
    <location>
        <begin position="160"/>
        <end position="183"/>
    </location>
</feature>
<organism evidence="3">
    <name type="scientific">Myoviridae sp. ctuIn11</name>
    <dbReference type="NCBI Taxonomy" id="2827715"/>
    <lineage>
        <taxon>Viruses</taxon>
        <taxon>Duplodnaviria</taxon>
        <taxon>Heunggongvirae</taxon>
        <taxon>Uroviricota</taxon>
        <taxon>Caudoviricetes</taxon>
    </lineage>
</organism>
<protein>
    <submittedName>
        <fullName evidence="3">LexA DNA binding domain</fullName>
    </submittedName>
</protein>